<accession>A0ACB7XV78</accession>
<evidence type="ECO:0000313" key="1">
    <source>
        <dbReference type="EMBL" id="KAH7844937.1"/>
    </source>
</evidence>
<reference evidence="1 2" key="1">
    <citation type="journal article" date="2021" name="Hortic Res">
        <title>High-quality reference genome and annotation aids understanding of berry development for evergreen blueberry (Vaccinium darrowii).</title>
        <authorList>
            <person name="Yu J."/>
            <person name="Hulse-Kemp A.M."/>
            <person name="Babiker E."/>
            <person name="Staton M."/>
        </authorList>
    </citation>
    <scope>NUCLEOTIDE SEQUENCE [LARGE SCALE GENOMIC DNA]</scope>
    <source>
        <strain evidence="2">cv. NJ 8807/NJ 8810</strain>
        <tissue evidence="1">Young leaf</tissue>
    </source>
</reference>
<name>A0ACB7XV78_9ERIC</name>
<gene>
    <name evidence="1" type="ORF">Vadar_033414</name>
</gene>
<comment type="caution">
    <text evidence="1">The sequence shown here is derived from an EMBL/GenBank/DDBJ whole genome shotgun (WGS) entry which is preliminary data.</text>
</comment>
<evidence type="ECO:0000313" key="2">
    <source>
        <dbReference type="Proteomes" id="UP000828048"/>
    </source>
</evidence>
<dbReference type="EMBL" id="CM037151">
    <property type="protein sequence ID" value="KAH7844937.1"/>
    <property type="molecule type" value="Genomic_DNA"/>
</dbReference>
<proteinExistence type="predicted"/>
<keyword evidence="2" id="KW-1185">Reference proteome</keyword>
<dbReference type="Proteomes" id="UP000828048">
    <property type="component" value="Chromosome 1"/>
</dbReference>
<organism evidence="1 2">
    <name type="scientific">Vaccinium darrowii</name>
    <dbReference type="NCBI Taxonomy" id="229202"/>
    <lineage>
        <taxon>Eukaryota</taxon>
        <taxon>Viridiplantae</taxon>
        <taxon>Streptophyta</taxon>
        <taxon>Embryophyta</taxon>
        <taxon>Tracheophyta</taxon>
        <taxon>Spermatophyta</taxon>
        <taxon>Magnoliopsida</taxon>
        <taxon>eudicotyledons</taxon>
        <taxon>Gunneridae</taxon>
        <taxon>Pentapetalae</taxon>
        <taxon>asterids</taxon>
        <taxon>Ericales</taxon>
        <taxon>Ericaceae</taxon>
        <taxon>Vaccinioideae</taxon>
        <taxon>Vaccinieae</taxon>
        <taxon>Vaccinium</taxon>
    </lineage>
</organism>
<sequence>MDKKTEPEEKMAENGGGENHEIENTSKKKKKDVGGMKTMPFILASEICDRFASTGSHANMITYLTNELNMPLVKASNTLTNFGGTATSCRNTQLYLNQLEIKESSSCRSEAVITVESSRDR</sequence>
<protein>
    <submittedName>
        <fullName evidence="1">Uncharacterized protein</fullName>
    </submittedName>
</protein>